<evidence type="ECO:0000259" key="3">
    <source>
        <dbReference type="Pfam" id="PF17177"/>
    </source>
</evidence>
<evidence type="ECO:0000256" key="2">
    <source>
        <dbReference type="PROSITE-ProRule" id="PRU00708"/>
    </source>
</evidence>
<evidence type="ECO:0000313" key="5">
    <source>
        <dbReference type="Proteomes" id="UP001642464"/>
    </source>
</evidence>
<accession>A0ABP0IVI2</accession>
<proteinExistence type="predicted"/>
<reference evidence="4 5" key="1">
    <citation type="submission" date="2024-02" db="EMBL/GenBank/DDBJ databases">
        <authorList>
            <person name="Chen Y."/>
            <person name="Shah S."/>
            <person name="Dougan E. K."/>
            <person name="Thang M."/>
            <person name="Chan C."/>
        </authorList>
    </citation>
    <scope>NUCLEOTIDE SEQUENCE [LARGE SCALE GENOMIC DNA]</scope>
</reference>
<dbReference type="PANTHER" id="PTHR47936">
    <property type="entry name" value="PPR_LONG DOMAIN-CONTAINING PROTEIN"/>
    <property type="match status" value="1"/>
</dbReference>
<gene>
    <name evidence="4" type="ORF">SCF082_LOCUS8887</name>
</gene>
<dbReference type="InterPro" id="IPR002885">
    <property type="entry name" value="PPR_rpt"/>
</dbReference>
<feature type="domain" description="PROP1-like PPR" evidence="3">
    <location>
        <begin position="201"/>
        <end position="295"/>
    </location>
</feature>
<keyword evidence="5" id="KW-1185">Reference proteome</keyword>
<dbReference type="EMBL" id="CAXAMM010005125">
    <property type="protein sequence ID" value="CAK9006108.1"/>
    <property type="molecule type" value="Genomic_DNA"/>
</dbReference>
<dbReference type="Pfam" id="PF17177">
    <property type="entry name" value="PPR_long"/>
    <property type="match status" value="1"/>
</dbReference>
<organism evidence="4 5">
    <name type="scientific">Durusdinium trenchii</name>
    <dbReference type="NCBI Taxonomy" id="1381693"/>
    <lineage>
        <taxon>Eukaryota</taxon>
        <taxon>Sar</taxon>
        <taxon>Alveolata</taxon>
        <taxon>Dinophyceae</taxon>
        <taxon>Suessiales</taxon>
        <taxon>Symbiodiniaceae</taxon>
        <taxon>Durusdinium</taxon>
    </lineage>
</organism>
<dbReference type="InterPro" id="IPR033443">
    <property type="entry name" value="PROP1-like_PPR_dom"/>
</dbReference>
<name>A0ABP0IVI2_9DINO</name>
<dbReference type="PROSITE" id="PS51375">
    <property type="entry name" value="PPR"/>
    <property type="match status" value="2"/>
</dbReference>
<sequence>MQNRWHGKPSLVTQQLRRSVWPLLFLEALRWQSLEVNLRHHNAALASLGRSGPVIWQSAYELLGCMDRRSIADVVSHSSGMMAVRGSQDGVHWPKALRFLTLLSLRGIQPDGVCMNSLIAACEKGCRWQQATILGTETTFLHPLLDSIAFGALISSSRGEPWRRSLDWLTQMFTVTMPTLICYNACIDACEKGGQWQFALILLDGMVSFKKRPDEVTLTSLISACPEQSGHWKEAFCILDLMRWNRVTPNVRSYSAAIAALHHEGTWRCAAELWCDMTRHDLHPNEVSGNAMLGVERRRWFRAASLLAATMCTGVRMNLVGVNSCLTGEAGCWPVSLQMIRTLQTTAIRGSVDTFSAAITMYEKSILWEDALQVCVQTLNVGLEPDLICFNALTSAFAQGACWTLATSILREIRSRSVVTDFITRNAVLTSCGGIHLWQIALGLLDRSQHHEVPDMEAQSASVASCAKSFQWALGLCLLQDLLGGRVAFGAAPAVGITNSLNSCLGSWCLDSPDFDSSGSQPAQPVQLRVPWLLCHLDSSAVQACSALLDSNEKG</sequence>
<feature type="repeat" description="PPR" evidence="2">
    <location>
        <begin position="214"/>
        <end position="249"/>
    </location>
</feature>
<evidence type="ECO:0000256" key="1">
    <source>
        <dbReference type="ARBA" id="ARBA00022737"/>
    </source>
</evidence>
<keyword evidence="1" id="KW-0677">Repeat</keyword>
<dbReference type="Proteomes" id="UP001642464">
    <property type="component" value="Unassembled WGS sequence"/>
</dbReference>
<comment type="caution">
    <text evidence="4">The sequence shown here is derived from an EMBL/GenBank/DDBJ whole genome shotgun (WGS) entry which is preliminary data.</text>
</comment>
<protein>
    <submittedName>
        <fullName evidence="4">Chloroplastic</fullName>
    </submittedName>
</protein>
<dbReference type="PANTHER" id="PTHR47936:SF1">
    <property type="entry name" value="PENTATRICOPEPTIDE REPEAT-CONTAINING PROTEIN GUN1, CHLOROPLASTIC"/>
    <property type="match status" value="1"/>
</dbReference>
<feature type="repeat" description="PPR" evidence="2">
    <location>
        <begin position="250"/>
        <end position="284"/>
    </location>
</feature>
<dbReference type="InterPro" id="IPR011990">
    <property type="entry name" value="TPR-like_helical_dom_sf"/>
</dbReference>
<evidence type="ECO:0000313" key="4">
    <source>
        <dbReference type="EMBL" id="CAK9006108.1"/>
    </source>
</evidence>
<dbReference type="Gene3D" id="1.25.40.10">
    <property type="entry name" value="Tetratricopeptide repeat domain"/>
    <property type="match status" value="3"/>
</dbReference>